<evidence type="ECO:0000256" key="1">
    <source>
        <dbReference type="SAM" id="Coils"/>
    </source>
</evidence>
<reference evidence="3 4" key="1">
    <citation type="submission" date="2011-10" db="EMBL/GenBank/DDBJ databases">
        <authorList>
            <person name="Genoscope - CEA"/>
        </authorList>
    </citation>
    <scope>NUCLEOTIDE SEQUENCE [LARGE SCALE GENOMIC DNA]</scope>
    <source>
        <strain evidence="3 4">RCC 1105</strain>
    </source>
</reference>
<dbReference type="PANTHER" id="PTHR34560:SF1">
    <property type="entry name" value="START DOMAIN-CONTAINING PROTEIN"/>
    <property type="match status" value="1"/>
</dbReference>
<protein>
    <recommendedName>
        <fullName evidence="5">START domain-containing protein</fullName>
    </recommendedName>
</protein>
<dbReference type="PANTHER" id="PTHR34560">
    <property type="entry name" value="POLYKETIDE CYCLASE/DEHYDRASE/LIPID TRANSPORT SUPERFAMILY PROTEIN"/>
    <property type="match status" value="1"/>
</dbReference>
<accession>K8E9A0</accession>
<dbReference type="SUPFAM" id="SSF55961">
    <property type="entry name" value="Bet v1-like"/>
    <property type="match status" value="1"/>
</dbReference>
<gene>
    <name evidence="3" type="ORF">Bathy01g06960</name>
</gene>
<dbReference type="Gene3D" id="3.30.530.20">
    <property type="match status" value="1"/>
</dbReference>
<evidence type="ECO:0000256" key="2">
    <source>
        <dbReference type="SAM" id="MobiDB-lite"/>
    </source>
</evidence>
<dbReference type="Proteomes" id="UP000198341">
    <property type="component" value="Chromosome 1"/>
</dbReference>
<dbReference type="KEGG" id="bpg:Bathy01g06960"/>
<dbReference type="STRING" id="41875.K8E9A0"/>
<dbReference type="InterPro" id="IPR023393">
    <property type="entry name" value="START-like_dom_sf"/>
</dbReference>
<dbReference type="AlphaFoldDB" id="K8E9A0"/>
<dbReference type="eggNOG" id="ENOG502QV1V">
    <property type="taxonomic scope" value="Eukaryota"/>
</dbReference>
<evidence type="ECO:0000313" key="3">
    <source>
        <dbReference type="EMBL" id="CCO14277.1"/>
    </source>
</evidence>
<keyword evidence="1" id="KW-0175">Coiled coil</keyword>
<dbReference type="RefSeq" id="XP_007515398.1">
    <property type="nucleotide sequence ID" value="XM_007515336.1"/>
</dbReference>
<dbReference type="GeneID" id="19018430"/>
<organism evidence="3 4">
    <name type="scientific">Bathycoccus prasinos</name>
    <dbReference type="NCBI Taxonomy" id="41875"/>
    <lineage>
        <taxon>Eukaryota</taxon>
        <taxon>Viridiplantae</taxon>
        <taxon>Chlorophyta</taxon>
        <taxon>Mamiellophyceae</taxon>
        <taxon>Mamiellales</taxon>
        <taxon>Bathycoccaceae</taxon>
        <taxon>Bathycoccus</taxon>
    </lineage>
</organism>
<sequence length="392" mass="45421">MTPVTSSPSSRLHHPLASEQPKEEKVLSLHREEEEEEEKEEEKESAGEDDDGIDYDRENILCSSPRTRALDHFRDDRLLQSARLLRKICDSLVSSSEEEEDKEELKDTKEKEKDKLVKYVLEKAKQSESFIEMLREDAEKDSSWETQKSFSFGGRDQTKIYYKTTENDTKLILRVDQAIKREMLVPVLATLNESQLYASWLPSWTMPKLKFSRTEKLDQRGRCSQLLLVTVECPWPFSTREVVLDALAFDDIDESGVVAVLLNSCDCEDDERVPAIDHKFGQCTRVDFHGGFLFRAIPSEGEAWKKAREKHEDEMIVSFIFNIDPKISYVPVSIIQFITRTVIGTLWGMFMKIASKVKNGEMKEHAEAIQSKRLVLYDWVDERVKSMFARIF</sequence>
<evidence type="ECO:0000313" key="4">
    <source>
        <dbReference type="Proteomes" id="UP000198341"/>
    </source>
</evidence>
<feature type="region of interest" description="Disordered" evidence="2">
    <location>
        <begin position="1"/>
        <end position="59"/>
    </location>
</feature>
<feature type="compositionally biased region" description="Acidic residues" evidence="2">
    <location>
        <begin position="33"/>
        <end position="53"/>
    </location>
</feature>
<dbReference type="EMBL" id="FO082278">
    <property type="protein sequence ID" value="CCO14277.1"/>
    <property type="molecule type" value="Genomic_DNA"/>
</dbReference>
<feature type="compositionally biased region" description="Polar residues" evidence="2">
    <location>
        <begin position="1"/>
        <end position="10"/>
    </location>
</feature>
<feature type="compositionally biased region" description="Basic and acidic residues" evidence="2">
    <location>
        <begin position="20"/>
        <end position="32"/>
    </location>
</feature>
<feature type="coiled-coil region" evidence="1">
    <location>
        <begin position="95"/>
        <end position="122"/>
    </location>
</feature>
<proteinExistence type="predicted"/>
<name>K8E9A0_9CHLO</name>
<evidence type="ECO:0008006" key="5">
    <source>
        <dbReference type="Google" id="ProtNLM"/>
    </source>
</evidence>
<dbReference type="OrthoDB" id="17317at2759"/>
<keyword evidence="4" id="KW-1185">Reference proteome</keyword>